<organism evidence="1 2">
    <name type="scientific">Rhizophagus irregularis</name>
    <dbReference type="NCBI Taxonomy" id="588596"/>
    <lineage>
        <taxon>Eukaryota</taxon>
        <taxon>Fungi</taxon>
        <taxon>Fungi incertae sedis</taxon>
        <taxon>Mucoromycota</taxon>
        <taxon>Glomeromycotina</taxon>
        <taxon>Glomeromycetes</taxon>
        <taxon>Glomerales</taxon>
        <taxon>Glomeraceae</taxon>
        <taxon>Rhizophagus</taxon>
    </lineage>
</organism>
<keyword evidence="2" id="KW-1185">Reference proteome</keyword>
<dbReference type="Proteomes" id="UP000234323">
    <property type="component" value="Unassembled WGS sequence"/>
</dbReference>
<comment type="caution">
    <text evidence="1">The sequence shown here is derived from an EMBL/GenBank/DDBJ whole genome shotgun (WGS) entry which is preliminary data.</text>
</comment>
<evidence type="ECO:0000313" key="2">
    <source>
        <dbReference type="Proteomes" id="UP000234323"/>
    </source>
</evidence>
<evidence type="ECO:0000313" key="1">
    <source>
        <dbReference type="EMBL" id="PKY47309.1"/>
    </source>
</evidence>
<gene>
    <name evidence="1" type="ORF">RhiirA4_543872</name>
</gene>
<name>A0A2I1GKZ2_9GLOM</name>
<dbReference type="VEuPathDB" id="FungiDB:FUN_003077"/>
<sequence>MIVNHFNNWQFNESNTENVDVEEYIGLKQNNEETFKIIQNFNNLLIFDIKENYNTFTKGKALKKLMQNNEWKIVQNEFQSIQFYKKTIDKTLHN</sequence>
<dbReference type="EMBL" id="LLXI01000532">
    <property type="protein sequence ID" value="PKY47309.1"/>
    <property type="molecule type" value="Genomic_DNA"/>
</dbReference>
<proteinExistence type="predicted"/>
<reference evidence="1 2" key="1">
    <citation type="submission" date="2015-10" db="EMBL/GenBank/DDBJ databases">
        <title>Genome analyses suggest a sexual origin of heterokaryosis in a supposedly ancient asexual fungus.</title>
        <authorList>
            <person name="Ropars J."/>
            <person name="Sedzielewska K."/>
            <person name="Noel J."/>
            <person name="Charron P."/>
            <person name="Farinelli L."/>
            <person name="Marton T."/>
            <person name="Kruger M."/>
            <person name="Pelin A."/>
            <person name="Brachmann A."/>
            <person name="Corradi N."/>
        </authorList>
    </citation>
    <scope>NUCLEOTIDE SEQUENCE [LARGE SCALE GENOMIC DNA]</scope>
    <source>
        <strain evidence="1 2">A4</strain>
    </source>
</reference>
<protein>
    <submittedName>
        <fullName evidence="1">Uncharacterized protein</fullName>
    </submittedName>
</protein>
<accession>A0A2I1GKZ2</accession>
<dbReference type="AlphaFoldDB" id="A0A2I1GKZ2"/>